<feature type="region of interest" description="Disordered" evidence="1">
    <location>
        <begin position="71"/>
        <end position="223"/>
    </location>
</feature>
<feature type="compositionally biased region" description="Basic and acidic residues" evidence="1">
    <location>
        <begin position="140"/>
        <end position="153"/>
    </location>
</feature>
<dbReference type="AlphaFoldDB" id="A0A9W6C0X6"/>
<evidence type="ECO:0000256" key="1">
    <source>
        <dbReference type="SAM" id="MobiDB-lite"/>
    </source>
</evidence>
<feature type="compositionally biased region" description="Gly residues" evidence="1">
    <location>
        <begin position="124"/>
        <end position="136"/>
    </location>
</feature>
<dbReference type="Proteomes" id="UP001165080">
    <property type="component" value="Unassembled WGS sequence"/>
</dbReference>
<organism evidence="2 3">
    <name type="scientific">Pleodorina starrii</name>
    <dbReference type="NCBI Taxonomy" id="330485"/>
    <lineage>
        <taxon>Eukaryota</taxon>
        <taxon>Viridiplantae</taxon>
        <taxon>Chlorophyta</taxon>
        <taxon>core chlorophytes</taxon>
        <taxon>Chlorophyceae</taxon>
        <taxon>CS clade</taxon>
        <taxon>Chlamydomonadales</taxon>
        <taxon>Volvocaceae</taxon>
        <taxon>Pleodorina</taxon>
    </lineage>
</organism>
<sequence length="465" mass="47825">MGVDGAKESIGPIRRFPTGFWAVFNVWWHGEYARLGQRPSSKAIGKWHTENAVKVWGPHAVSYSETQRHANRMKCRRTGPHGQQRHASVDEDDDEDDSCELPPAGSLGAASQHASPMDTDQAWGSGGPGASAGGGCPPADDSRPHASPPEDRPLGPAPRVNLGEHSDPPGALRGWMNADSDVPAPAAPRSEHIVRGAGGTNPRWMQPDPTMAPGPSQAAQGSELAASCLSWDSFSTVGRRSDAAACRSWGSGLSRDMGHPPPREGAAVGPASEQQPGGPHQASLPPRSNPFAELAAAAAAAAAAGRPAARAVPAARDAAALLHSAASVTSCDARSFQRRDTWAEAAWLRRAGAELDALMRDLGLCAGDGAGGNAAARPGFVGRPRVLCLAEPLSLPERGPRRDLDGLLRRRLQVGGSDAGLGPRRALLCGLGPTAVGGSGGSGGGAGGGLPGFMAIDSLPLELLL</sequence>
<evidence type="ECO:0000313" key="2">
    <source>
        <dbReference type="EMBL" id="GLC61729.1"/>
    </source>
</evidence>
<evidence type="ECO:0000313" key="3">
    <source>
        <dbReference type="Proteomes" id="UP001165080"/>
    </source>
</evidence>
<proteinExistence type="predicted"/>
<comment type="caution">
    <text evidence="2">The sequence shown here is derived from an EMBL/GenBank/DDBJ whole genome shotgun (WGS) entry which is preliminary data.</text>
</comment>
<feature type="compositionally biased region" description="Acidic residues" evidence="1">
    <location>
        <begin position="90"/>
        <end position="99"/>
    </location>
</feature>
<name>A0A9W6C0X6_9CHLO</name>
<dbReference type="EMBL" id="BRXU01000050">
    <property type="protein sequence ID" value="GLC61729.1"/>
    <property type="molecule type" value="Genomic_DNA"/>
</dbReference>
<protein>
    <submittedName>
        <fullName evidence="2">Uncharacterized protein</fullName>
    </submittedName>
</protein>
<reference evidence="2 3" key="1">
    <citation type="journal article" date="2023" name="Commun. Biol.">
        <title>Reorganization of the ancestral sex-determining regions during the evolution of trioecy in Pleodorina starrii.</title>
        <authorList>
            <person name="Takahashi K."/>
            <person name="Suzuki S."/>
            <person name="Kawai-Toyooka H."/>
            <person name="Yamamoto K."/>
            <person name="Hamaji T."/>
            <person name="Ootsuki R."/>
            <person name="Yamaguchi H."/>
            <person name="Kawachi M."/>
            <person name="Higashiyama T."/>
            <person name="Nozaki H."/>
        </authorList>
    </citation>
    <scope>NUCLEOTIDE SEQUENCE [LARGE SCALE GENOMIC DNA]</scope>
    <source>
        <strain evidence="2 3">NIES-4479</strain>
    </source>
</reference>
<gene>
    <name evidence="2" type="primary">PLEST001377</name>
    <name evidence="2" type="ORF">PLESTB_001796500</name>
</gene>
<feature type="region of interest" description="Disordered" evidence="1">
    <location>
        <begin position="251"/>
        <end position="288"/>
    </location>
</feature>
<accession>A0A9W6C0X6</accession>
<keyword evidence="3" id="KW-1185">Reference proteome</keyword>